<accession>A0ABT1NFK0</accession>
<proteinExistence type="predicted"/>
<gene>
    <name evidence="1" type="ORF">LJD61_10725</name>
</gene>
<dbReference type="RefSeq" id="WP_255227534.1">
    <property type="nucleotide sequence ID" value="NZ_JAJEKE010000008.1"/>
</dbReference>
<comment type="caution">
    <text evidence="1">The sequence shown here is derived from an EMBL/GenBank/DDBJ whole genome shotgun (WGS) entry which is preliminary data.</text>
</comment>
<keyword evidence="2" id="KW-1185">Reference proteome</keyword>
<protein>
    <submittedName>
        <fullName evidence="1">Uncharacterized protein</fullName>
    </submittedName>
</protein>
<sequence>MKKTIIKKMIYVLLYSLIVFSPFYAKPYFNAYGDLKTRMCYDFEYFGEELEKLNANISQILLLESHDFNADKDFINKNAVLNFSKSNRDASDYGKSKAIHDYDHMYLRVNNVIKSILSDDIIDFSEEEYLKALYSYNDQLIKEYKIILGDLYDGFNSDQFTQLKKNIIKIYNSYSQKSEELLHEEEYKFLKSYKGNFEKADFEKAKKYCEQVFSELVEAKSLEYDDDPEQYTDIYEFNTQSEYIHENKTRVKDDTVSYKITYEKKTGRVAVQAVSYWVPSNMYSEEELDKNASEIVSRFDDSVLLYDKKIKYDDEGKINYITYSYIKKVNDVYDEMKKIKLILESHGLISTFEIVYPYEEEMVMPEISREDIMAKLSKEAQVMDIMMIRNMEGKIEYEAVLKYADILYSAVFDGSSGELKYFGQNLRNYNNPL</sequence>
<dbReference type="Proteomes" id="UP001651880">
    <property type="component" value="Unassembled WGS sequence"/>
</dbReference>
<name>A0ABT1NFK0_9FIRM</name>
<evidence type="ECO:0000313" key="1">
    <source>
        <dbReference type="EMBL" id="MCQ1530017.1"/>
    </source>
</evidence>
<evidence type="ECO:0000313" key="2">
    <source>
        <dbReference type="Proteomes" id="UP001651880"/>
    </source>
</evidence>
<reference evidence="1 2" key="1">
    <citation type="submission" date="2021-10" db="EMBL/GenBank/DDBJ databases">
        <title>Lutispora strain m25 sp. nov., a thermophilic, non-spore-forming bacterium isolated from a lab-scale methanogenic bioreactor digesting anaerobic sludge.</title>
        <authorList>
            <person name="El Houari A."/>
            <person name="Mcdonald J."/>
        </authorList>
    </citation>
    <scope>NUCLEOTIDE SEQUENCE [LARGE SCALE GENOMIC DNA]</scope>
    <source>
        <strain evidence="2">m25</strain>
    </source>
</reference>
<organism evidence="1 2">
    <name type="scientific">Lutispora saccharofermentans</name>
    <dbReference type="NCBI Taxonomy" id="3024236"/>
    <lineage>
        <taxon>Bacteria</taxon>
        <taxon>Bacillati</taxon>
        <taxon>Bacillota</taxon>
        <taxon>Clostridia</taxon>
        <taxon>Lutisporales</taxon>
        <taxon>Lutisporaceae</taxon>
        <taxon>Lutispora</taxon>
    </lineage>
</organism>
<dbReference type="EMBL" id="JAJEKE010000008">
    <property type="protein sequence ID" value="MCQ1530017.1"/>
    <property type="molecule type" value="Genomic_DNA"/>
</dbReference>